<proteinExistence type="predicted"/>
<gene>
    <name evidence="1" type="ORF">MJO28_008446</name>
</gene>
<dbReference type="EMBL" id="CM045872">
    <property type="protein sequence ID" value="KAI7949625.1"/>
    <property type="molecule type" value="Genomic_DNA"/>
</dbReference>
<reference evidence="1 2" key="3">
    <citation type="journal article" date="2022" name="Microbiol. Spectr.">
        <title>Folding features and dynamics of 3D genome architecture in plant fungal pathogens.</title>
        <authorList>
            <person name="Xia C."/>
        </authorList>
    </citation>
    <scope>NUCLEOTIDE SEQUENCE [LARGE SCALE GENOMIC DNA]</scope>
    <source>
        <strain evidence="1 2">93-210</strain>
    </source>
</reference>
<dbReference type="Proteomes" id="UP001060170">
    <property type="component" value="Chromosome 8"/>
</dbReference>
<protein>
    <submittedName>
        <fullName evidence="1">Uncharacterized protein</fullName>
    </submittedName>
</protein>
<organism evidence="1 2">
    <name type="scientific">Puccinia striiformis f. sp. tritici</name>
    <dbReference type="NCBI Taxonomy" id="168172"/>
    <lineage>
        <taxon>Eukaryota</taxon>
        <taxon>Fungi</taxon>
        <taxon>Dikarya</taxon>
        <taxon>Basidiomycota</taxon>
        <taxon>Pucciniomycotina</taxon>
        <taxon>Pucciniomycetes</taxon>
        <taxon>Pucciniales</taxon>
        <taxon>Pucciniaceae</taxon>
        <taxon>Puccinia</taxon>
    </lineage>
</organism>
<evidence type="ECO:0000313" key="2">
    <source>
        <dbReference type="Proteomes" id="UP001060170"/>
    </source>
</evidence>
<reference evidence="2" key="2">
    <citation type="journal article" date="2018" name="Mol. Plant Microbe Interact.">
        <title>Genome sequence resources for the wheat stripe rust pathogen (Puccinia striiformis f. sp. tritici) and the barley stripe rust pathogen (Puccinia striiformis f. sp. hordei).</title>
        <authorList>
            <person name="Xia C."/>
            <person name="Wang M."/>
            <person name="Yin C."/>
            <person name="Cornejo O.E."/>
            <person name="Hulbert S.H."/>
            <person name="Chen X."/>
        </authorList>
    </citation>
    <scope>NUCLEOTIDE SEQUENCE [LARGE SCALE GENOMIC DNA]</scope>
    <source>
        <strain evidence="2">93-210</strain>
    </source>
</reference>
<name>A0ACC0ECJ2_9BASI</name>
<sequence length="926" mass="101634">MDPGIKKQIEDLLAVATEERALRQQAEAEAAKARAELAEAIAAANATPSEPSDDDIKVGYPDKFDGTRGDKAEVYLSQVTIYYVANPGKFRTDRKKIVFALSYLTGAASGWAQPFTEKIINNVAITSNDYWTAFRGMYFDLKKRSNAEKAIRALKQVKSVAQYAHTFAIHAYNTGWEATTLVSQFRQGLKQEVRMGIVLAQTAFTSLEDVISLAIKIDNELSGAEVGTHRPAQAVDPNAMDLSAFRGQLSEADKTRMMRAGQCFRCGTKGHLARECPDKNSKNKDAKIAELQAEIQRLTSGSKGSSSGGKADQSKNGASDILTRNEFDPRCFVSLPIAPLSKSRATTPPISPTACFLIDSGATHDVLSESFAKTTGVFENATPTERVISGFESSKSQSSYEIELYVDTEPRPSKFIITKLKDTYDGILGMPWLQKYGHLIDWKERRFRLDQRHIATATAVSSYPTKASWTGTEPERHARIKNEGVCVLNTIALPQCKLDTHSSPSLVEAAGKRYSPLEKDTAEPNRPVAARAVVSSDPKTALLDGRMPVRHARITDEGVCAMHAITPPQCKLDLSPSPLNVEAAGKLYHPLELCESETPNDTDTQQQTRDSATTEVVSSDPKTVSLDGRMPVRHARITDEGVCAMHAITPPQCKLDTSSSTLPIEAAGKLVPPLELNRTIAINTAKASWSTSVQLAAQGKSVVTPKDAAEIVPQRYHSYLNMFRKVGAQRLPPRRKYDFRVDLTPGALPQTSRIIPLSPAENQALDQLISEGLEHGTIRRTTSPWAAPVLFTGKKDGNLRPCFDYRKLNAVTVKNKYPLPLTMDLVDSLLDADRFTKLDLRNAYGNLRVAEGDEEKLAFICKAGQFAPLTMPFGPTGAPGYFQYFMQDILLGRIGKDVAVYLDDIMIYTQKGADHEQSVSDVLETL</sequence>
<evidence type="ECO:0000313" key="1">
    <source>
        <dbReference type="EMBL" id="KAI7949625.1"/>
    </source>
</evidence>
<accession>A0ACC0ECJ2</accession>
<keyword evidence="2" id="KW-1185">Reference proteome</keyword>
<comment type="caution">
    <text evidence="1">The sequence shown here is derived from an EMBL/GenBank/DDBJ whole genome shotgun (WGS) entry which is preliminary data.</text>
</comment>
<reference evidence="2" key="1">
    <citation type="journal article" date="2018" name="BMC Genomics">
        <title>Genomic insights into host adaptation between the wheat stripe rust pathogen (Puccinia striiformis f. sp. tritici) and the barley stripe rust pathogen (Puccinia striiformis f. sp. hordei).</title>
        <authorList>
            <person name="Xia C."/>
            <person name="Wang M."/>
            <person name="Yin C."/>
            <person name="Cornejo O.E."/>
            <person name="Hulbert S.H."/>
            <person name="Chen X."/>
        </authorList>
    </citation>
    <scope>NUCLEOTIDE SEQUENCE [LARGE SCALE GENOMIC DNA]</scope>
    <source>
        <strain evidence="2">93-210</strain>
    </source>
</reference>